<dbReference type="AlphaFoldDB" id="A0A4Y7PDA4"/>
<dbReference type="Proteomes" id="UP000294933">
    <property type="component" value="Unassembled WGS sequence"/>
</dbReference>
<accession>A0A4Y7PDA4</accession>
<gene>
    <name evidence="2" type="ORF">BD410DRAFT_810737</name>
</gene>
<dbReference type="VEuPathDB" id="FungiDB:BD410DRAFT_810737"/>
<sequence length="180" mass="20052">MESMRANWRPQPERGVITLCSGNTTTATTTEERRVVGWTEYRLRVVKESYQRYLTSSPAHRITHPSTHYQSIPAVTNYFQEFLEQFSSRTTSLGIVRVVQSCCLWGVLSSGHPLIPTLSFDEDIPMHDIPHPYDISNLLSVSPDEVATFAGQNISGIDGKGDEEKSKYVSDSGTPKKASG</sequence>
<reference evidence="2 3" key="1">
    <citation type="submission" date="2018-06" db="EMBL/GenBank/DDBJ databases">
        <title>A transcriptomic atlas of mushroom development highlights an independent origin of complex multicellularity.</title>
        <authorList>
            <consortium name="DOE Joint Genome Institute"/>
            <person name="Krizsan K."/>
            <person name="Almasi E."/>
            <person name="Merenyi Z."/>
            <person name="Sahu N."/>
            <person name="Viragh M."/>
            <person name="Koszo T."/>
            <person name="Mondo S."/>
            <person name="Kiss B."/>
            <person name="Balint B."/>
            <person name="Kues U."/>
            <person name="Barry K."/>
            <person name="Hegedus J.C."/>
            <person name="Henrissat B."/>
            <person name="Johnson J."/>
            <person name="Lipzen A."/>
            <person name="Ohm R."/>
            <person name="Nagy I."/>
            <person name="Pangilinan J."/>
            <person name="Yan J."/>
            <person name="Xiong Y."/>
            <person name="Grigoriev I.V."/>
            <person name="Hibbett D.S."/>
            <person name="Nagy L.G."/>
        </authorList>
    </citation>
    <scope>NUCLEOTIDE SEQUENCE [LARGE SCALE GENOMIC DNA]</scope>
    <source>
        <strain evidence="2 3">SZMC22713</strain>
    </source>
</reference>
<dbReference type="EMBL" id="ML170827">
    <property type="protein sequence ID" value="TDL13227.1"/>
    <property type="molecule type" value="Genomic_DNA"/>
</dbReference>
<proteinExistence type="predicted"/>
<keyword evidence="3" id="KW-1185">Reference proteome</keyword>
<evidence type="ECO:0000313" key="3">
    <source>
        <dbReference type="Proteomes" id="UP000294933"/>
    </source>
</evidence>
<evidence type="ECO:0000313" key="2">
    <source>
        <dbReference type="EMBL" id="TDL13227.1"/>
    </source>
</evidence>
<protein>
    <submittedName>
        <fullName evidence="2">Uncharacterized protein</fullName>
    </submittedName>
</protein>
<feature type="region of interest" description="Disordered" evidence="1">
    <location>
        <begin position="152"/>
        <end position="180"/>
    </location>
</feature>
<organism evidence="2 3">
    <name type="scientific">Rickenella mellea</name>
    <dbReference type="NCBI Taxonomy" id="50990"/>
    <lineage>
        <taxon>Eukaryota</taxon>
        <taxon>Fungi</taxon>
        <taxon>Dikarya</taxon>
        <taxon>Basidiomycota</taxon>
        <taxon>Agaricomycotina</taxon>
        <taxon>Agaricomycetes</taxon>
        <taxon>Hymenochaetales</taxon>
        <taxon>Rickenellaceae</taxon>
        <taxon>Rickenella</taxon>
    </lineage>
</organism>
<name>A0A4Y7PDA4_9AGAM</name>
<evidence type="ECO:0000256" key="1">
    <source>
        <dbReference type="SAM" id="MobiDB-lite"/>
    </source>
</evidence>
<feature type="compositionally biased region" description="Basic and acidic residues" evidence="1">
    <location>
        <begin position="159"/>
        <end position="168"/>
    </location>
</feature>